<gene>
    <name evidence="2" type="ORF">OMP40_34735</name>
</gene>
<evidence type="ECO:0000313" key="3">
    <source>
        <dbReference type="Proteomes" id="UP001153404"/>
    </source>
</evidence>
<dbReference type="RefSeq" id="WP_277538316.1">
    <property type="nucleotide sequence ID" value="NZ_JAPDIA010000009.1"/>
</dbReference>
<dbReference type="Proteomes" id="UP001153404">
    <property type="component" value="Unassembled WGS sequence"/>
</dbReference>
<dbReference type="EMBL" id="JAPDIA010000009">
    <property type="protein sequence ID" value="MDG0813867.1"/>
    <property type="molecule type" value="Genomic_DNA"/>
</dbReference>
<organism evidence="2 3">
    <name type="scientific">Cohnella rhizosphaerae</name>
    <dbReference type="NCBI Taxonomy" id="1457232"/>
    <lineage>
        <taxon>Bacteria</taxon>
        <taxon>Bacillati</taxon>
        <taxon>Bacillota</taxon>
        <taxon>Bacilli</taxon>
        <taxon>Bacillales</taxon>
        <taxon>Paenibacillaceae</taxon>
        <taxon>Cohnella</taxon>
    </lineage>
</organism>
<name>A0A9X4QXT6_9BACL</name>
<feature type="region of interest" description="Disordered" evidence="1">
    <location>
        <begin position="90"/>
        <end position="111"/>
    </location>
</feature>
<protein>
    <submittedName>
        <fullName evidence="2">Uncharacterized protein</fullName>
    </submittedName>
</protein>
<dbReference type="AlphaFoldDB" id="A0A9X4QXT6"/>
<sequence length="111" mass="11787">MGTIVYELKEHLNHHKYEWPLSLVRYPIRLKAGEAHPDSLSLRDEAGRRVPVQLAQAELRDGYVVSGQIAFLTDLPGGGDAALRAAIRTGPGPAAGARQRDASGGSAGFAA</sequence>
<proteinExistence type="predicted"/>
<keyword evidence="3" id="KW-1185">Reference proteome</keyword>
<accession>A0A9X4QXT6</accession>
<reference evidence="2" key="1">
    <citation type="submission" date="2022-10" db="EMBL/GenBank/DDBJ databases">
        <title>Comparative genomic analysis of Cohnella hashimotonis sp. nov., isolated from the International Space Station.</title>
        <authorList>
            <person name="Simpson A."/>
            <person name="Venkateswaran K."/>
        </authorList>
    </citation>
    <scope>NUCLEOTIDE SEQUENCE</scope>
    <source>
        <strain evidence="2">DSM 28161</strain>
    </source>
</reference>
<evidence type="ECO:0000256" key="1">
    <source>
        <dbReference type="SAM" id="MobiDB-lite"/>
    </source>
</evidence>
<comment type="caution">
    <text evidence="2">The sequence shown here is derived from an EMBL/GenBank/DDBJ whole genome shotgun (WGS) entry which is preliminary data.</text>
</comment>
<evidence type="ECO:0000313" key="2">
    <source>
        <dbReference type="EMBL" id="MDG0813867.1"/>
    </source>
</evidence>